<keyword evidence="4" id="KW-1185">Reference proteome</keyword>
<dbReference type="RefSeq" id="WP_154768761.1">
    <property type="nucleotide sequence ID" value="NZ_WLYK01000005.1"/>
</dbReference>
<evidence type="ECO:0000313" key="4">
    <source>
        <dbReference type="Proteomes" id="UP000460221"/>
    </source>
</evidence>
<reference evidence="3 4" key="1">
    <citation type="submission" date="2019-11" db="EMBL/GenBank/DDBJ databases">
        <authorList>
            <person name="Jiang L.-Q."/>
        </authorList>
    </citation>
    <scope>NUCLEOTIDE SEQUENCE [LARGE SCALE GENOMIC DNA]</scope>
    <source>
        <strain evidence="3 4">YIM 132087</strain>
    </source>
</reference>
<sequence length="174" mass="18258">MDAPLTLCRRLIAPCAAVLLFLIAGCSSTGGTPVAGSSTPPSTTPSGPPDADAVWLTMGVLPPYNPQNQQQGWKVEVLGNGTIDGNGPVSGRSLTPDALDALLAGVRDLCGLTQQDMGGRIYDGGEFRLRVDLPGCSVQLTVEPGEYSGMHTAEQKVDRERVRAVVEQIRKAVT</sequence>
<feature type="compositionally biased region" description="Low complexity" evidence="1">
    <location>
        <begin position="32"/>
        <end position="41"/>
    </location>
</feature>
<evidence type="ECO:0008006" key="5">
    <source>
        <dbReference type="Google" id="ProtNLM"/>
    </source>
</evidence>
<organism evidence="3 4">
    <name type="scientific">Nakamurella alba</name>
    <dbReference type="NCBI Taxonomy" id="2665158"/>
    <lineage>
        <taxon>Bacteria</taxon>
        <taxon>Bacillati</taxon>
        <taxon>Actinomycetota</taxon>
        <taxon>Actinomycetes</taxon>
        <taxon>Nakamurellales</taxon>
        <taxon>Nakamurellaceae</taxon>
        <taxon>Nakamurella</taxon>
    </lineage>
</organism>
<feature type="chain" id="PRO_5038766112" description="DUF3558 domain-containing protein" evidence="2">
    <location>
        <begin position="30"/>
        <end position="174"/>
    </location>
</feature>
<feature type="region of interest" description="Disordered" evidence="1">
    <location>
        <begin position="32"/>
        <end position="51"/>
    </location>
</feature>
<dbReference type="AlphaFoldDB" id="A0A7K1FKQ1"/>
<accession>A0A7K1FKQ1</accession>
<protein>
    <recommendedName>
        <fullName evidence="5">DUF3558 domain-containing protein</fullName>
    </recommendedName>
</protein>
<comment type="caution">
    <text evidence="3">The sequence shown here is derived from an EMBL/GenBank/DDBJ whole genome shotgun (WGS) entry which is preliminary data.</text>
</comment>
<evidence type="ECO:0000256" key="1">
    <source>
        <dbReference type="SAM" id="MobiDB-lite"/>
    </source>
</evidence>
<feature type="signal peptide" evidence="2">
    <location>
        <begin position="1"/>
        <end position="29"/>
    </location>
</feature>
<evidence type="ECO:0000313" key="3">
    <source>
        <dbReference type="EMBL" id="MTD14727.1"/>
    </source>
</evidence>
<dbReference type="EMBL" id="WLYK01000005">
    <property type="protein sequence ID" value="MTD14727.1"/>
    <property type="molecule type" value="Genomic_DNA"/>
</dbReference>
<proteinExistence type="predicted"/>
<dbReference type="Proteomes" id="UP000460221">
    <property type="component" value="Unassembled WGS sequence"/>
</dbReference>
<name>A0A7K1FKQ1_9ACTN</name>
<keyword evidence="2" id="KW-0732">Signal</keyword>
<evidence type="ECO:0000256" key="2">
    <source>
        <dbReference type="SAM" id="SignalP"/>
    </source>
</evidence>
<gene>
    <name evidence="3" type="ORF">GIS00_12325</name>
</gene>